<keyword evidence="3" id="KW-0472">Membrane</keyword>
<feature type="compositionally biased region" description="Polar residues" evidence="2">
    <location>
        <begin position="365"/>
        <end position="378"/>
    </location>
</feature>
<keyword evidence="3" id="KW-0812">Transmembrane</keyword>
<dbReference type="PROSITE" id="PS50835">
    <property type="entry name" value="IG_LIKE"/>
    <property type="match status" value="1"/>
</dbReference>
<dbReference type="InterPro" id="IPR007110">
    <property type="entry name" value="Ig-like_dom"/>
</dbReference>
<protein>
    <recommendedName>
        <fullName evidence="4">Ig-like domain-containing protein</fullName>
    </recommendedName>
</protein>
<keyword evidence="6" id="KW-1185">Reference proteome</keyword>
<dbReference type="EMBL" id="UYJE01000980">
    <property type="protein sequence ID" value="VDH98178.1"/>
    <property type="molecule type" value="Genomic_DNA"/>
</dbReference>
<organism evidence="5 6">
    <name type="scientific">Mytilus galloprovincialis</name>
    <name type="common">Mediterranean mussel</name>
    <dbReference type="NCBI Taxonomy" id="29158"/>
    <lineage>
        <taxon>Eukaryota</taxon>
        <taxon>Metazoa</taxon>
        <taxon>Spiralia</taxon>
        <taxon>Lophotrochozoa</taxon>
        <taxon>Mollusca</taxon>
        <taxon>Bivalvia</taxon>
        <taxon>Autobranchia</taxon>
        <taxon>Pteriomorphia</taxon>
        <taxon>Mytilida</taxon>
        <taxon>Mytiloidea</taxon>
        <taxon>Mytilidae</taxon>
        <taxon>Mytilinae</taxon>
        <taxon>Mytilus</taxon>
    </lineage>
</organism>
<dbReference type="InterPro" id="IPR013783">
    <property type="entry name" value="Ig-like_fold"/>
</dbReference>
<comment type="caution">
    <text evidence="5">The sequence shown here is derived from an EMBL/GenBank/DDBJ whole genome shotgun (WGS) entry which is preliminary data.</text>
</comment>
<keyword evidence="3" id="KW-1133">Transmembrane helix</keyword>
<dbReference type="Gene3D" id="2.60.40.10">
    <property type="entry name" value="Immunoglobulins"/>
    <property type="match status" value="2"/>
</dbReference>
<dbReference type="AlphaFoldDB" id="A0A8B6BZN2"/>
<dbReference type="Pfam" id="PF08205">
    <property type="entry name" value="C2-set_2"/>
    <property type="match status" value="1"/>
</dbReference>
<feature type="transmembrane region" description="Helical" evidence="3">
    <location>
        <begin position="271"/>
        <end position="298"/>
    </location>
</feature>
<evidence type="ECO:0000256" key="2">
    <source>
        <dbReference type="SAM" id="MobiDB-lite"/>
    </source>
</evidence>
<keyword evidence="1" id="KW-1015">Disulfide bond</keyword>
<accession>A0A8B6BZN2</accession>
<feature type="compositionally biased region" description="Polar residues" evidence="2">
    <location>
        <begin position="401"/>
        <end position="412"/>
    </location>
</feature>
<proteinExistence type="predicted"/>
<feature type="compositionally biased region" description="Basic and acidic residues" evidence="2">
    <location>
        <begin position="382"/>
        <end position="400"/>
    </location>
</feature>
<evidence type="ECO:0000256" key="3">
    <source>
        <dbReference type="SAM" id="Phobius"/>
    </source>
</evidence>
<dbReference type="PANTHER" id="PTHR45889:SF8">
    <property type="entry name" value="IG-LIKE DOMAIN-CONTAINING PROTEIN"/>
    <property type="match status" value="1"/>
</dbReference>
<evidence type="ECO:0000313" key="6">
    <source>
        <dbReference type="Proteomes" id="UP000596742"/>
    </source>
</evidence>
<feature type="domain" description="Ig-like" evidence="4">
    <location>
        <begin position="131"/>
        <end position="221"/>
    </location>
</feature>
<feature type="region of interest" description="Disordered" evidence="2">
    <location>
        <begin position="345"/>
        <end position="422"/>
    </location>
</feature>
<evidence type="ECO:0000313" key="5">
    <source>
        <dbReference type="EMBL" id="VDH98178.1"/>
    </source>
</evidence>
<dbReference type="InterPro" id="IPR013162">
    <property type="entry name" value="CD80_C2-set"/>
</dbReference>
<evidence type="ECO:0000259" key="4">
    <source>
        <dbReference type="PROSITE" id="PS50835"/>
    </source>
</evidence>
<dbReference type="OrthoDB" id="6146725at2759"/>
<name>A0A8B6BZN2_MYTGA</name>
<reference evidence="5" key="1">
    <citation type="submission" date="2018-11" db="EMBL/GenBank/DDBJ databases">
        <authorList>
            <person name="Alioto T."/>
            <person name="Alioto T."/>
        </authorList>
    </citation>
    <scope>NUCLEOTIDE SEQUENCE</scope>
</reference>
<gene>
    <name evidence="5" type="ORF">MGAL_10B032113</name>
</gene>
<dbReference type="PANTHER" id="PTHR45889">
    <property type="entry name" value="IG-LIKE DOMAIN-CONTAINING PROTEIN"/>
    <property type="match status" value="1"/>
</dbReference>
<dbReference type="Proteomes" id="UP000596742">
    <property type="component" value="Unassembled WGS sequence"/>
</dbReference>
<sequence>MCSYTRNDATKIFTIELKANNETVATFLPDEKPRLTTKGRYLEGRVTLMNISKVSTEAVMIFNNLTCDDQTNYSCSIVFLGQNGRTEESHSGFTTLNVKVPPSKPEYVAIVDLLEDESTTALQIRSETSSPNDTEISTVKQSTTSAIIKEGDIITCICAGNVGKPPGKLIWQKYRHGEKVPMNYTHMSTIATEVTDKCSYYGTSYLQLRVTSSDNQAIIRCFIDSPLAKPYMYVEMKPIDVTSFSKDMTTYTTTSSHFTGSEGATESHNGYIYFGIVIGIVIGVLALVLLVAYGIYLFKRKHKEESTNSNLCIIGPPTQQTGHCEIISMTNDIDKETSVGAAVTIDDPRLPTNENLARQEDKDNQTPTNTSPVTTVCVNAQLKEEKKSQMPNKDNKDQSGERTNTNNHSIEQNMIAEKESSL</sequence>
<evidence type="ECO:0000256" key="1">
    <source>
        <dbReference type="ARBA" id="ARBA00023157"/>
    </source>
</evidence>